<sequence length="112" mass="12115">MAPWYVLVLVCGGFCCLHRVGLFFWGSFNVVDCTISLGSKHAFDPLEAAKRGEPRVELGDSARPTRARARACVCACACGGLDLANTQYRSLQVFSAPAQRCYLDAVASVLLK</sequence>
<dbReference type="HOGENOM" id="CLU_2147530_0_0_1"/>
<keyword evidence="2" id="KW-1185">Reference proteome</keyword>
<proteinExistence type="predicted"/>
<dbReference type="AlphaFoldDB" id="A0A0D0BQU4"/>
<dbReference type="EMBL" id="KN835173">
    <property type="protein sequence ID" value="KIK45443.1"/>
    <property type="molecule type" value="Genomic_DNA"/>
</dbReference>
<organism evidence="1 2">
    <name type="scientific">Suillus luteus UH-Slu-Lm8-n1</name>
    <dbReference type="NCBI Taxonomy" id="930992"/>
    <lineage>
        <taxon>Eukaryota</taxon>
        <taxon>Fungi</taxon>
        <taxon>Dikarya</taxon>
        <taxon>Basidiomycota</taxon>
        <taxon>Agaricomycotina</taxon>
        <taxon>Agaricomycetes</taxon>
        <taxon>Agaricomycetidae</taxon>
        <taxon>Boletales</taxon>
        <taxon>Suillineae</taxon>
        <taxon>Suillaceae</taxon>
        <taxon>Suillus</taxon>
    </lineage>
</organism>
<gene>
    <name evidence="1" type="ORF">CY34DRAFT_536377</name>
</gene>
<evidence type="ECO:0000313" key="1">
    <source>
        <dbReference type="EMBL" id="KIK45443.1"/>
    </source>
</evidence>
<reference evidence="2" key="2">
    <citation type="submission" date="2015-01" db="EMBL/GenBank/DDBJ databases">
        <title>Evolutionary Origins and Diversification of the Mycorrhizal Mutualists.</title>
        <authorList>
            <consortium name="DOE Joint Genome Institute"/>
            <consortium name="Mycorrhizal Genomics Consortium"/>
            <person name="Kohler A."/>
            <person name="Kuo A."/>
            <person name="Nagy L.G."/>
            <person name="Floudas D."/>
            <person name="Copeland A."/>
            <person name="Barry K.W."/>
            <person name="Cichocki N."/>
            <person name="Veneault-Fourrey C."/>
            <person name="LaButti K."/>
            <person name="Lindquist E.A."/>
            <person name="Lipzen A."/>
            <person name="Lundell T."/>
            <person name="Morin E."/>
            <person name="Murat C."/>
            <person name="Riley R."/>
            <person name="Ohm R."/>
            <person name="Sun H."/>
            <person name="Tunlid A."/>
            <person name="Henrissat B."/>
            <person name="Grigoriev I.V."/>
            <person name="Hibbett D.S."/>
            <person name="Martin F."/>
        </authorList>
    </citation>
    <scope>NUCLEOTIDE SEQUENCE [LARGE SCALE GENOMIC DNA]</scope>
    <source>
        <strain evidence="2">UH-Slu-Lm8-n1</strain>
    </source>
</reference>
<name>A0A0D0BQU4_9AGAM</name>
<reference evidence="1 2" key="1">
    <citation type="submission" date="2014-04" db="EMBL/GenBank/DDBJ databases">
        <authorList>
            <consortium name="DOE Joint Genome Institute"/>
            <person name="Kuo A."/>
            <person name="Ruytinx J."/>
            <person name="Rineau F."/>
            <person name="Colpaert J."/>
            <person name="Kohler A."/>
            <person name="Nagy L.G."/>
            <person name="Floudas D."/>
            <person name="Copeland A."/>
            <person name="Barry K.W."/>
            <person name="Cichocki N."/>
            <person name="Veneault-Fourrey C."/>
            <person name="LaButti K."/>
            <person name="Lindquist E.A."/>
            <person name="Lipzen A."/>
            <person name="Lundell T."/>
            <person name="Morin E."/>
            <person name="Murat C."/>
            <person name="Sun H."/>
            <person name="Tunlid A."/>
            <person name="Henrissat B."/>
            <person name="Grigoriev I.V."/>
            <person name="Hibbett D.S."/>
            <person name="Martin F."/>
            <person name="Nordberg H.P."/>
            <person name="Cantor M.N."/>
            <person name="Hua S.X."/>
        </authorList>
    </citation>
    <scope>NUCLEOTIDE SEQUENCE [LARGE SCALE GENOMIC DNA]</scope>
    <source>
        <strain evidence="1 2">UH-Slu-Lm8-n1</strain>
    </source>
</reference>
<protein>
    <submittedName>
        <fullName evidence="1">Uncharacterized protein</fullName>
    </submittedName>
</protein>
<evidence type="ECO:0000313" key="2">
    <source>
        <dbReference type="Proteomes" id="UP000054485"/>
    </source>
</evidence>
<dbReference type="InParanoid" id="A0A0D0BQU4"/>
<dbReference type="Proteomes" id="UP000054485">
    <property type="component" value="Unassembled WGS sequence"/>
</dbReference>
<accession>A0A0D0BQU4</accession>